<reference evidence="1 2" key="1">
    <citation type="submission" date="2012-12" db="EMBL/GenBank/DDBJ databases">
        <title>The Genome Sequence of Bacillus cereus VD184.</title>
        <authorList>
            <consortium name="The Broad Institute Genome Sequencing Platform"/>
            <consortium name="The Broad Institute Genome Sequencing Center for Infectious Disease"/>
            <person name="Feldgarden M."/>
            <person name="Van der Auwera G.A."/>
            <person name="Mahillon J."/>
            <person name="Duprez V."/>
            <person name="Timmery S."/>
            <person name="Mattelet C."/>
            <person name="Dierick K."/>
            <person name="Sun M."/>
            <person name="Yu Z."/>
            <person name="Zhu L."/>
            <person name="Hu X."/>
            <person name="Shank E.B."/>
            <person name="Swiecicka I."/>
            <person name="Hansen B.M."/>
            <person name="Andrup L."/>
            <person name="Walker B."/>
            <person name="Young S.K."/>
            <person name="Zeng Q."/>
            <person name="Gargeya S."/>
            <person name="Fitzgerald M."/>
            <person name="Haas B."/>
            <person name="Abouelleil A."/>
            <person name="Alvarado L."/>
            <person name="Arachchi H.M."/>
            <person name="Berlin A.M."/>
            <person name="Chapman S.B."/>
            <person name="Dewar J."/>
            <person name="Goldberg J."/>
            <person name="Griggs A."/>
            <person name="Gujja S."/>
            <person name="Hansen M."/>
            <person name="Howarth C."/>
            <person name="Imamovic A."/>
            <person name="Larimer J."/>
            <person name="McCowan C."/>
            <person name="Murphy C."/>
            <person name="Neiman D."/>
            <person name="Pearson M."/>
            <person name="Priest M."/>
            <person name="Roberts A."/>
            <person name="Saif S."/>
            <person name="Shea T."/>
            <person name="Sisk P."/>
            <person name="Sykes S."/>
            <person name="Wortman J."/>
            <person name="Nusbaum C."/>
            <person name="Birren B."/>
        </authorList>
    </citation>
    <scope>NUCLEOTIDE SEQUENCE [LARGE SCALE GENOMIC DNA]</scope>
    <source>
        <strain evidence="1 2">VD184</strain>
    </source>
</reference>
<proteinExistence type="predicted"/>
<dbReference type="EMBL" id="AHFK01000113">
    <property type="protein sequence ID" value="EOQ00943.1"/>
    <property type="molecule type" value="Genomic_DNA"/>
</dbReference>
<protein>
    <submittedName>
        <fullName evidence="1">Uncharacterized protein</fullName>
    </submittedName>
</protein>
<dbReference type="AlphaFoldDB" id="A0A9W5R0C5"/>
<comment type="caution">
    <text evidence="1">The sequence shown here is derived from an EMBL/GenBank/DDBJ whole genome shotgun (WGS) entry which is preliminary data.</text>
</comment>
<name>A0A9W5R0C5_BACCE</name>
<sequence length="43" mass="5084">MLSYRVRSAMNHLVKNMQGATYEEILAHMESIQKMIKEDESNR</sequence>
<evidence type="ECO:0000313" key="1">
    <source>
        <dbReference type="EMBL" id="EOQ00943.1"/>
    </source>
</evidence>
<evidence type="ECO:0000313" key="2">
    <source>
        <dbReference type="Proteomes" id="UP000014028"/>
    </source>
</evidence>
<gene>
    <name evidence="1" type="ORF">IKC_06141</name>
</gene>
<dbReference type="RefSeq" id="WP_016124067.1">
    <property type="nucleotide sequence ID" value="NZ_KB976852.1"/>
</dbReference>
<dbReference type="Proteomes" id="UP000014028">
    <property type="component" value="Unassembled WGS sequence"/>
</dbReference>
<organism evidence="1 2">
    <name type="scientific">Bacillus cereus VD184</name>
    <dbReference type="NCBI Taxonomy" id="1053242"/>
    <lineage>
        <taxon>Bacteria</taxon>
        <taxon>Bacillati</taxon>
        <taxon>Bacillota</taxon>
        <taxon>Bacilli</taxon>
        <taxon>Bacillales</taxon>
        <taxon>Bacillaceae</taxon>
        <taxon>Bacillus</taxon>
        <taxon>Bacillus cereus group</taxon>
    </lineage>
</organism>
<accession>A0A9W5R0C5</accession>